<evidence type="ECO:0000313" key="3">
    <source>
        <dbReference type="Proteomes" id="UP000273500"/>
    </source>
</evidence>
<dbReference type="AlphaFoldDB" id="A0A3R9MQI2"/>
<dbReference type="OrthoDB" id="622163at2"/>
<name>A0A3R9MQI2_9BACT</name>
<dbReference type="Proteomes" id="UP000273500">
    <property type="component" value="Unassembled WGS sequence"/>
</dbReference>
<organism evidence="2 3">
    <name type="scientific">Hymenobacter rigui</name>
    <dbReference type="NCBI Taxonomy" id="334424"/>
    <lineage>
        <taxon>Bacteria</taxon>
        <taxon>Pseudomonadati</taxon>
        <taxon>Bacteroidota</taxon>
        <taxon>Cytophagia</taxon>
        <taxon>Cytophagales</taxon>
        <taxon>Hymenobacteraceae</taxon>
        <taxon>Hymenobacter</taxon>
    </lineage>
</organism>
<dbReference type="Pfam" id="PF12771">
    <property type="entry name" value="SusD-like_2"/>
    <property type="match status" value="1"/>
</dbReference>
<dbReference type="RefSeq" id="WP_125420886.1">
    <property type="nucleotide sequence ID" value="NZ_RWIT01000007.1"/>
</dbReference>
<feature type="signal peptide" evidence="1">
    <location>
        <begin position="1"/>
        <end position="22"/>
    </location>
</feature>
<keyword evidence="3" id="KW-1185">Reference proteome</keyword>
<keyword evidence="1" id="KW-0732">Signal</keyword>
<comment type="caution">
    <text evidence="2">The sequence shown here is derived from an EMBL/GenBank/DDBJ whole genome shotgun (WGS) entry which is preliminary data.</text>
</comment>
<proteinExistence type="predicted"/>
<evidence type="ECO:0000256" key="1">
    <source>
        <dbReference type="SAM" id="SignalP"/>
    </source>
</evidence>
<dbReference type="EMBL" id="RWIT01000007">
    <property type="protein sequence ID" value="RSK47677.1"/>
    <property type="molecule type" value="Genomic_DNA"/>
</dbReference>
<protein>
    <submittedName>
        <fullName evidence="2">SusD/RagB family nutrient-binding outer membrane lipoprotein</fullName>
    </submittedName>
</protein>
<dbReference type="Gene3D" id="1.25.40.390">
    <property type="match status" value="1"/>
</dbReference>
<evidence type="ECO:0000313" key="2">
    <source>
        <dbReference type="EMBL" id="RSK47677.1"/>
    </source>
</evidence>
<sequence>MLFRKTLPALGLLGLLALGTGCNDFLDVNTDPLNPTQVESPLLLAATQAAMSTYLGQSVNGLSQPTSAIMQQLVNTRIGSYTLTGQSFENEWAGLYTDALSNNEQIIRQSTASQQWAYVGIAQIQKAYIFSQMVDMWGDIPYSEALQGAANRAPRYDDDAQIYDDLFRLLDEGIANLAKDPSSTISGDLIYNGNLTRWRQLASTIKLKMYNQVRLVRNVQQPVAALLAAGDLLPSGADFEFRYGASTQPDNRNLGFIGDYANSGRENSINPRFFQLMKSRTDPRIPYYFYNQVTSSVAQTVDFQDGKFISTRFGSVGPNAATNNSSLRTLQGLYPIGGKYDNNSGGLATQSSGKGVVAQHFLPFFSRKFIEAELQLTVLSNPAAARQAYEDGIRAAFDKVNAIATADGSPVISATSINNYVTAALTRYTNAATDTDKLRLIMTEKYIASFGSGLDLYTDYRRTNLAPVIVSADDDNDAQTVATGPFPLRLPYRQSDLLANPNAPAQVNVATDRVFWDPN</sequence>
<accession>A0A3R9MQI2</accession>
<dbReference type="InterPro" id="IPR041662">
    <property type="entry name" value="SusD-like_2"/>
</dbReference>
<feature type="chain" id="PRO_5018687437" evidence="1">
    <location>
        <begin position="23"/>
        <end position="519"/>
    </location>
</feature>
<reference evidence="2 3" key="1">
    <citation type="submission" date="2018-12" db="EMBL/GenBank/DDBJ databases">
        <authorList>
            <person name="Feng G."/>
            <person name="Zhu H."/>
        </authorList>
    </citation>
    <scope>NUCLEOTIDE SEQUENCE [LARGE SCALE GENOMIC DNA]</scope>
    <source>
        <strain evidence="2 3">KCTC 12533</strain>
    </source>
</reference>
<gene>
    <name evidence="2" type="ORF">EI291_13815</name>
</gene>
<dbReference type="PROSITE" id="PS51257">
    <property type="entry name" value="PROKAR_LIPOPROTEIN"/>
    <property type="match status" value="1"/>
</dbReference>
<dbReference type="SUPFAM" id="SSF48452">
    <property type="entry name" value="TPR-like"/>
    <property type="match status" value="1"/>
</dbReference>
<keyword evidence="2" id="KW-0449">Lipoprotein</keyword>
<dbReference type="InterPro" id="IPR011990">
    <property type="entry name" value="TPR-like_helical_dom_sf"/>
</dbReference>